<proteinExistence type="predicted"/>
<evidence type="ECO:0008006" key="4">
    <source>
        <dbReference type="Google" id="ProtNLM"/>
    </source>
</evidence>
<feature type="compositionally biased region" description="Basic and acidic residues" evidence="1">
    <location>
        <begin position="42"/>
        <end position="51"/>
    </location>
</feature>
<comment type="caution">
    <text evidence="2">The sequence shown here is derived from an EMBL/GenBank/DDBJ whole genome shotgun (WGS) entry which is preliminary data.</text>
</comment>
<feature type="region of interest" description="Disordered" evidence="1">
    <location>
        <begin position="249"/>
        <end position="275"/>
    </location>
</feature>
<dbReference type="EMBL" id="QGKV02000759">
    <property type="protein sequence ID" value="KAF3560595.1"/>
    <property type="molecule type" value="Genomic_DNA"/>
</dbReference>
<organism evidence="2 3">
    <name type="scientific">Brassica cretica</name>
    <name type="common">Mustard</name>
    <dbReference type="NCBI Taxonomy" id="69181"/>
    <lineage>
        <taxon>Eukaryota</taxon>
        <taxon>Viridiplantae</taxon>
        <taxon>Streptophyta</taxon>
        <taxon>Embryophyta</taxon>
        <taxon>Tracheophyta</taxon>
        <taxon>Spermatophyta</taxon>
        <taxon>Magnoliopsida</taxon>
        <taxon>eudicotyledons</taxon>
        <taxon>Gunneridae</taxon>
        <taxon>Pentapetalae</taxon>
        <taxon>rosids</taxon>
        <taxon>malvids</taxon>
        <taxon>Brassicales</taxon>
        <taxon>Brassicaceae</taxon>
        <taxon>Brassiceae</taxon>
        <taxon>Brassica</taxon>
    </lineage>
</organism>
<keyword evidence="3" id="KW-1185">Reference proteome</keyword>
<gene>
    <name evidence="2" type="ORF">DY000_02012463</name>
</gene>
<feature type="region of interest" description="Disordered" evidence="1">
    <location>
        <begin position="30"/>
        <end position="72"/>
    </location>
</feature>
<name>A0ABQ7CNI2_BRACR</name>
<accession>A0ABQ7CNI2</accession>
<sequence>MLGEAHGQTLEPALSQQLIAIQELNDKIAQLGKRNKPQGRRPQHEERRFGDAPEASYVESKPPDPSWNTPQQTSYTHDYLTHSYHNFKYTNDVKIYSFSGSTWPDDYLSWERTMDEWFSYHCVPRKERLSHAIKQLSGKAFSWWKRVDCSQEKSYGETIKTWEDLKDAMIRNKNESYMLTEVPRKEPDHKLSHEPPHKWKPKIEPSIVQMPRLKVSFSDLKRPKTLDYPGCKRAKLQRYPTRLSYVARRINSTEDQKRGHHKFEGPSPPEEMQWP</sequence>
<dbReference type="Proteomes" id="UP000266723">
    <property type="component" value="Unassembled WGS sequence"/>
</dbReference>
<evidence type="ECO:0000313" key="2">
    <source>
        <dbReference type="EMBL" id="KAF3560595.1"/>
    </source>
</evidence>
<protein>
    <recommendedName>
        <fullName evidence="4">Retrotransposon gag domain-containing protein</fullName>
    </recommendedName>
</protein>
<reference evidence="2 3" key="1">
    <citation type="journal article" date="2020" name="BMC Genomics">
        <title>Intraspecific diversification of the crop wild relative Brassica cretica Lam. using demographic model selection.</title>
        <authorList>
            <person name="Kioukis A."/>
            <person name="Michalopoulou V.A."/>
            <person name="Briers L."/>
            <person name="Pirintsos S."/>
            <person name="Studholme D.J."/>
            <person name="Pavlidis P."/>
            <person name="Sarris P.F."/>
        </authorList>
    </citation>
    <scope>NUCLEOTIDE SEQUENCE [LARGE SCALE GENOMIC DNA]</scope>
    <source>
        <strain evidence="3">cv. PFS-1207/04</strain>
    </source>
</reference>
<evidence type="ECO:0000256" key="1">
    <source>
        <dbReference type="SAM" id="MobiDB-lite"/>
    </source>
</evidence>
<evidence type="ECO:0000313" key="3">
    <source>
        <dbReference type="Proteomes" id="UP000266723"/>
    </source>
</evidence>